<feature type="region of interest" description="Disordered" evidence="1">
    <location>
        <begin position="47"/>
        <end position="105"/>
    </location>
</feature>
<protein>
    <submittedName>
        <fullName evidence="2">Uncharacterized protein</fullName>
    </submittedName>
</protein>
<feature type="compositionally biased region" description="Low complexity" evidence="1">
    <location>
        <begin position="56"/>
        <end position="66"/>
    </location>
</feature>
<evidence type="ECO:0000256" key="1">
    <source>
        <dbReference type="SAM" id="MobiDB-lite"/>
    </source>
</evidence>
<name>A0A182JGR9_ANOAO</name>
<dbReference type="EMBL" id="AXCP01007571">
    <property type="status" value="NOT_ANNOTATED_CDS"/>
    <property type="molecule type" value="Genomic_DNA"/>
</dbReference>
<accession>A0A182JGR9</accession>
<sequence>MEEINQEADAEWEAWIQSGSGELCELPWPDLGVAITAKEEAAMFGAADGTEEAADGTKGAADGTTDVNAQGSTFTNINGGGNYSNNNEQDNVDTHSDESDDDDDDIAGILRLLNPSMDSMMQHLTRKT</sequence>
<organism evidence="2">
    <name type="scientific">Anopheles atroparvus</name>
    <name type="common">European mosquito</name>
    <dbReference type="NCBI Taxonomy" id="41427"/>
    <lineage>
        <taxon>Eukaryota</taxon>
        <taxon>Metazoa</taxon>
        <taxon>Ecdysozoa</taxon>
        <taxon>Arthropoda</taxon>
        <taxon>Hexapoda</taxon>
        <taxon>Insecta</taxon>
        <taxon>Pterygota</taxon>
        <taxon>Neoptera</taxon>
        <taxon>Endopterygota</taxon>
        <taxon>Diptera</taxon>
        <taxon>Nematocera</taxon>
        <taxon>Culicoidea</taxon>
        <taxon>Culicidae</taxon>
        <taxon>Anophelinae</taxon>
        <taxon>Anopheles</taxon>
    </lineage>
</organism>
<proteinExistence type="predicted"/>
<dbReference type="VEuPathDB" id="VectorBase:AATE017796"/>
<reference evidence="2" key="1">
    <citation type="submission" date="2022-08" db="UniProtKB">
        <authorList>
            <consortium name="EnsemblMetazoa"/>
        </authorList>
    </citation>
    <scope>IDENTIFICATION</scope>
    <source>
        <strain evidence="2">EBRO</strain>
    </source>
</reference>
<evidence type="ECO:0000313" key="2">
    <source>
        <dbReference type="EnsemblMetazoa" id="AATE017796-PA.1"/>
    </source>
</evidence>
<dbReference type="AlphaFoldDB" id="A0A182JGR9"/>
<dbReference type="EnsemblMetazoa" id="AATE017796-RA">
    <property type="protein sequence ID" value="AATE017796-PA.1"/>
    <property type="gene ID" value="AATE017796"/>
</dbReference>
<dbReference type="EMBL" id="AXCP01007570">
    <property type="status" value="NOT_ANNOTATED_CDS"/>
    <property type="molecule type" value="Genomic_DNA"/>
</dbReference>